<dbReference type="GO" id="GO:0004222">
    <property type="term" value="F:metalloendopeptidase activity"/>
    <property type="evidence" value="ECO:0007669"/>
    <property type="project" value="InterPro"/>
</dbReference>
<dbReference type="InterPro" id="IPR007863">
    <property type="entry name" value="Peptidase_M16_C"/>
</dbReference>
<dbReference type="SUPFAM" id="SSF63411">
    <property type="entry name" value="LuxS/MPP-like metallohydrolase"/>
    <property type="match status" value="2"/>
</dbReference>
<keyword evidence="7" id="KW-0482">Metalloprotease</keyword>
<feature type="domain" description="Peptidase M16 N-terminal" evidence="10">
    <location>
        <begin position="49"/>
        <end position="194"/>
    </location>
</feature>
<evidence type="ECO:0000256" key="2">
    <source>
        <dbReference type="ARBA" id="ARBA00004173"/>
    </source>
</evidence>
<dbReference type="GO" id="GO:0006627">
    <property type="term" value="P:protein processing involved in protein targeting to mitochondrion"/>
    <property type="evidence" value="ECO:0007669"/>
    <property type="project" value="TreeGrafter"/>
</dbReference>
<comment type="subcellular location">
    <subcellularLocation>
        <location evidence="2">Mitochondrion</location>
    </subcellularLocation>
</comment>
<evidence type="ECO:0000313" key="13">
    <source>
        <dbReference type="Proteomes" id="UP001432322"/>
    </source>
</evidence>
<dbReference type="InterPro" id="IPR001431">
    <property type="entry name" value="Pept_M16_Zn_BS"/>
</dbReference>
<proteinExistence type="inferred from homology"/>
<keyword evidence="5" id="KW-0378">Hydrolase</keyword>
<dbReference type="Proteomes" id="UP001432322">
    <property type="component" value="Unassembled WGS sequence"/>
</dbReference>
<dbReference type="Pfam" id="PF00675">
    <property type="entry name" value="Peptidase_M16"/>
    <property type="match status" value="1"/>
</dbReference>
<comment type="similarity">
    <text evidence="9">Belongs to the peptidase M16 family.</text>
</comment>
<comment type="caution">
    <text evidence="12">The sequence shown here is derived from an EMBL/GenBank/DDBJ whole genome shotgun (WGS) entry which is preliminary data.</text>
</comment>
<dbReference type="InterPro" id="IPR011249">
    <property type="entry name" value="Metalloenz_LuxS/M16"/>
</dbReference>
<keyword evidence="13" id="KW-1185">Reference proteome</keyword>
<dbReference type="InterPro" id="IPR011765">
    <property type="entry name" value="Pept_M16_N"/>
</dbReference>
<evidence type="ECO:0000256" key="7">
    <source>
        <dbReference type="ARBA" id="ARBA00023049"/>
    </source>
</evidence>
<sequence length="465" mass="51851">MSSRWYPGKKIITSVGREVLRSSRFISASAAQSIISPKTTVTTLPNGMRVATENTNMPTATIGVFIDAGSRYENDANNGTAHFLEHMAFKGTSRRSRYDLELEVENLGVHLNAYTSREQTVYYAKCFSSDIERSTDFLSDILLHSRLNKNDVESERSVIIREAEEVAQNMQEVVFDELHAAAFEGSPLSFTILGSNENIKKIDRSDLSDYINTHYKANRMVIAASGGVDHSHVVQLASKYFGQLPSGSAEYTLGAKYVPCQKIMRVDAMERVSGAICVEGVSWTHEDNLAMMVANTILGDFDRSRGFGLTSPNSMQLDISKIDGAILFQSFNTCYKDTGLVGVYFQTEPKALRQLIDAIVRGWRWMAYDVDSQTVERAKRSLLTNVMLMLDGSTPVTEDIGRQLMFYGRRIPMDELKARVEAITVDSLREVCRQRLLNCKLAVTIVGPSLKDIPSNQEIEAALAR</sequence>
<evidence type="ECO:0000256" key="9">
    <source>
        <dbReference type="RuleBase" id="RU004447"/>
    </source>
</evidence>
<gene>
    <name evidence="12" type="ORF">PFISCL1PPCAC_15439</name>
</gene>
<evidence type="ECO:0008006" key="14">
    <source>
        <dbReference type="Google" id="ProtNLM"/>
    </source>
</evidence>
<organism evidence="12 13">
    <name type="scientific">Pristionchus fissidentatus</name>
    <dbReference type="NCBI Taxonomy" id="1538716"/>
    <lineage>
        <taxon>Eukaryota</taxon>
        <taxon>Metazoa</taxon>
        <taxon>Ecdysozoa</taxon>
        <taxon>Nematoda</taxon>
        <taxon>Chromadorea</taxon>
        <taxon>Rhabditida</taxon>
        <taxon>Rhabditina</taxon>
        <taxon>Diplogasteromorpha</taxon>
        <taxon>Diplogasteroidea</taxon>
        <taxon>Neodiplogasteridae</taxon>
        <taxon>Pristionchus</taxon>
    </lineage>
</organism>
<evidence type="ECO:0000259" key="11">
    <source>
        <dbReference type="Pfam" id="PF05193"/>
    </source>
</evidence>
<dbReference type="PANTHER" id="PTHR11851:SF149">
    <property type="entry name" value="GH01077P"/>
    <property type="match status" value="1"/>
</dbReference>
<evidence type="ECO:0000256" key="1">
    <source>
        <dbReference type="ARBA" id="ARBA00001947"/>
    </source>
</evidence>
<dbReference type="PANTHER" id="PTHR11851">
    <property type="entry name" value="METALLOPROTEASE"/>
    <property type="match status" value="1"/>
</dbReference>
<evidence type="ECO:0000256" key="3">
    <source>
        <dbReference type="ARBA" id="ARBA00022670"/>
    </source>
</evidence>
<evidence type="ECO:0000313" key="12">
    <source>
        <dbReference type="EMBL" id="GMT24142.1"/>
    </source>
</evidence>
<dbReference type="EMBL" id="BTSY01000004">
    <property type="protein sequence ID" value="GMT24142.1"/>
    <property type="molecule type" value="Genomic_DNA"/>
</dbReference>
<dbReference type="Pfam" id="PF05193">
    <property type="entry name" value="Peptidase_M16_C"/>
    <property type="match status" value="1"/>
</dbReference>
<dbReference type="GO" id="GO:0046872">
    <property type="term" value="F:metal ion binding"/>
    <property type="evidence" value="ECO:0007669"/>
    <property type="project" value="UniProtKB-KW"/>
</dbReference>
<name>A0AAV5VWY9_9BILA</name>
<keyword evidence="4" id="KW-0479">Metal-binding</keyword>
<keyword evidence="3" id="KW-0645">Protease</keyword>
<dbReference type="GO" id="GO:0005739">
    <property type="term" value="C:mitochondrion"/>
    <property type="evidence" value="ECO:0007669"/>
    <property type="project" value="UniProtKB-SubCell"/>
</dbReference>
<accession>A0AAV5VWY9</accession>
<keyword evidence="6" id="KW-0862">Zinc</keyword>
<evidence type="ECO:0000256" key="5">
    <source>
        <dbReference type="ARBA" id="ARBA00022801"/>
    </source>
</evidence>
<evidence type="ECO:0000256" key="8">
    <source>
        <dbReference type="ARBA" id="ARBA00023128"/>
    </source>
</evidence>
<dbReference type="Gene3D" id="3.30.830.10">
    <property type="entry name" value="Metalloenzyme, LuxS/M16 peptidase-like"/>
    <property type="match status" value="2"/>
</dbReference>
<comment type="cofactor">
    <cofactor evidence="1">
        <name>Zn(2+)</name>
        <dbReference type="ChEBI" id="CHEBI:29105"/>
    </cofactor>
</comment>
<dbReference type="FunFam" id="3.30.830.10:FF:000002">
    <property type="entry name" value="Mitochondrial-processing peptidase subunit beta"/>
    <property type="match status" value="1"/>
</dbReference>
<keyword evidence="8" id="KW-0496">Mitochondrion</keyword>
<protein>
    <recommendedName>
        <fullName evidence="14">Mitochondrial-processing peptidase subunit beta</fullName>
    </recommendedName>
</protein>
<evidence type="ECO:0000256" key="4">
    <source>
        <dbReference type="ARBA" id="ARBA00022723"/>
    </source>
</evidence>
<feature type="domain" description="Peptidase M16 C-terminal" evidence="11">
    <location>
        <begin position="201"/>
        <end position="382"/>
    </location>
</feature>
<evidence type="ECO:0000259" key="10">
    <source>
        <dbReference type="Pfam" id="PF00675"/>
    </source>
</evidence>
<dbReference type="InterPro" id="IPR050361">
    <property type="entry name" value="MPP/UQCRC_Complex"/>
</dbReference>
<dbReference type="AlphaFoldDB" id="A0AAV5VWY9"/>
<evidence type="ECO:0000256" key="6">
    <source>
        <dbReference type="ARBA" id="ARBA00022833"/>
    </source>
</evidence>
<reference evidence="12" key="1">
    <citation type="submission" date="2023-10" db="EMBL/GenBank/DDBJ databases">
        <title>Genome assembly of Pristionchus species.</title>
        <authorList>
            <person name="Yoshida K."/>
            <person name="Sommer R.J."/>
        </authorList>
    </citation>
    <scope>NUCLEOTIDE SEQUENCE</scope>
    <source>
        <strain evidence="12">RS5133</strain>
    </source>
</reference>
<dbReference type="PROSITE" id="PS00143">
    <property type="entry name" value="INSULINASE"/>
    <property type="match status" value="1"/>
</dbReference>